<evidence type="ECO:0000256" key="1">
    <source>
        <dbReference type="SAM" id="MobiDB-lite"/>
    </source>
</evidence>
<protein>
    <recommendedName>
        <fullName evidence="4">RHIM domain-containing protein</fullName>
    </recommendedName>
</protein>
<dbReference type="RefSeq" id="WP_203374040.1">
    <property type="nucleotide sequence ID" value="NZ_JAENHP010000001.1"/>
</dbReference>
<accession>A0ABS2A361</accession>
<dbReference type="EMBL" id="JAENHP010000001">
    <property type="protein sequence ID" value="MBM2614120.1"/>
    <property type="molecule type" value="Genomic_DNA"/>
</dbReference>
<keyword evidence="3" id="KW-1185">Reference proteome</keyword>
<sequence length="134" mass="14025">MDEITTIVTALAAGAAAGVSGTASDAVKDAYDLLKALLRRRFTGRDAARRELDAEETEPGVWRARIGDDLNESGAAADSQVLTTAQELLTAARASRASRTTINVDTNHGAVGEFSGPITFDQRTQLPPTAPAAE</sequence>
<name>A0ABS2A361_9ACTN</name>
<evidence type="ECO:0000313" key="3">
    <source>
        <dbReference type="Proteomes" id="UP000632138"/>
    </source>
</evidence>
<evidence type="ECO:0000313" key="2">
    <source>
        <dbReference type="EMBL" id="MBM2614120.1"/>
    </source>
</evidence>
<dbReference type="Proteomes" id="UP000632138">
    <property type="component" value="Unassembled WGS sequence"/>
</dbReference>
<feature type="region of interest" description="Disordered" evidence="1">
    <location>
        <begin position="107"/>
        <end position="134"/>
    </location>
</feature>
<organism evidence="2 3">
    <name type="scientific">Paractinoplanes ovalisporus</name>
    <dbReference type="NCBI Taxonomy" id="2810368"/>
    <lineage>
        <taxon>Bacteria</taxon>
        <taxon>Bacillati</taxon>
        <taxon>Actinomycetota</taxon>
        <taxon>Actinomycetes</taxon>
        <taxon>Micromonosporales</taxon>
        <taxon>Micromonosporaceae</taxon>
        <taxon>Paractinoplanes</taxon>
    </lineage>
</organism>
<comment type="caution">
    <text evidence="2">The sequence shown here is derived from an EMBL/GenBank/DDBJ whole genome shotgun (WGS) entry which is preliminary data.</text>
</comment>
<proteinExistence type="predicted"/>
<gene>
    <name evidence="2" type="ORF">JIG36_00945</name>
</gene>
<reference evidence="2 3" key="1">
    <citation type="submission" date="2021-01" db="EMBL/GenBank/DDBJ databases">
        <title>Actinoplanes sp. nov. LDG1-06 isolated from lichen.</title>
        <authorList>
            <person name="Saeng-In P."/>
            <person name="Phongsopitanun W."/>
            <person name="Kanchanasin P."/>
            <person name="Yuki M."/>
            <person name="Kudo T."/>
            <person name="Ohkuma M."/>
            <person name="Tanasupawat S."/>
        </authorList>
    </citation>
    <scope>NUCLEOTIDE SEQUENCE [LARGE SCALE GENOMIC DNA]</scope>
    <source>
        <strain evidence="2 3">LDG1-06</strain>
    </source>
</reference>
<evidence type="ECO:0008006" key="4">
    <source>
        <dbReference type="Google" id="ProtNLM"/>
    </source>
</evidence>